<feature type="signal peptide" evidence="1">
    <location>
        <begin position="1"/>
        <end position="19"/>
    </location>
</feature>
<comment type="caution">
    <text evidence="2">The sequence shown here is derived from an EMBL/GenBank/DDBJ whole genome shotgun (WGS) entry which is preliminary data.</text>
</comment>
<keyword evidence="1" id="KW-0732">Signal</keyword>
<protein>
    <submittedName>
        <fullName evidence="2">26050_t:CDS:1</fullName>
    </submittedName>
</protein>
<reference evidence="2" key="1">
    <citation type="submission" date="2021-06" db="EMBL/GenBank/DDBJ databases">
        <authorList>
            <person name="Kallberg Y."/>
            <person name="Tangrot J."/>
            <person name="Rosling A."/>
        </authorList>
    </citation>
    <scope>NUCLEOTIDE SEQUENCE</scope>
    <source>
        <strain evidence="2">MA453B</strain>
    </source>
</reference>
<feature type="chain" id="PRO_5040511897" evidence="1">
    <location>
        <begin position="20"/>
        <end position="152"/>
    </location>
</feature>
<evidence type="ECO:0000256" key="1">
    <source>
        <dbReference type="SAM" id="SignalP"/>
    </source>
</evidence>
<organism evidence="2 3">
    <name type="scientific">Dentiscutata erythropus</name>
    <dbReference type="NCBI Taxonomy" id="1348616"/>
    <lineage>
        <taxon>Eukaryota</taxon>
        <taxon>Fungi</taxon>
        <taxon>Fungi incertae sedis</taxon>
        <taxon>Mucoromycota</taxon>
        <taxon>Glomeromycotina</taxon>
        <taxon>Glomeromycetes</taxon>
        <taxon>Diversisporales</taxon>
        <taxon>Gigasporaceae</taxon>
        <taxon>Dentiscutata</taxon>
    </lineage>
</organism>
<keyword evidence="3" id="KW-1185">Reference proteome</keyword>
<sequence length="152" mass="16500">MKTFIFVFSLFAIFLTANADPFQLNSCTPDVMPLIVGITVAPPVASKPEVLILSGSLDNGNKITANKTIIQIGFFNLSGSPISNYYNQTFNGTYNGATEFDVNVRNVPIPAVSDSYTIGVFVGDPENPTPFICTYATFNEAKMIIRSVTENI</sequence>
<dbReference type="EMBL" id="CAJVPY010003377">
    <property type="protein sequence ID" value="CAG8590231.1"/>
    <property type="molecule type" value="Genomic_DNA"/>
</dbReference>
<proteinExistence type="predicted"/>
<dbReference type="AlphaFoldDB" id="A0A9N9C6W4"/>
<gene>
    <name evidence="2" type="ORF">DERYTH_LOCUS7126</name>
</gene>
<dbReference type="OrthoDB" id="2392981at2759"/>
<name>A0A9N9C6W4_9GLOM</name>
<evidence type="ECO:0000313" key="3">
    <source>
        <dbReference type="Proteomes" id="UP000789405"/>
    </source>
</evidence>
<dbReference type="Proteomes" id="UP000789405">
    <property type="component" value="Unassembled WGS sequence"/>
</dbReference>
<evidence type="ECO:0000313" key="2">
    <source>
        <dbReference type="EMBL" id="CAG8590231.1"/>
    </source>
</evidence>
<accession>A0A9N9C6W4</accession>